<evidence type="ECO:0000256" key="1">
    <source>
        <dbReference type="SAM" id="MobiDB-lite"/>
    </source>
</evidence>
<comment type="caution">
    <text evidence="2">The sequence shown here is derived from an EMBL/GenBank/DDBJ whole genome shotgun (WGS) entry which is preliminary data.</text>
</comment>
<feature type="compositionally biased region" description="Acidic residues" evidence="1">
    <location>
        <begin position="113"/>
        <end position="124"/>
    </location>
</feature>
<feature type="region of interest" description="Disordered" evidence="1">
    <location>
        <begin position="57"/>
        <end position="83"/>
    </location>
</feature>
<reference evidence="2" key="1">
    <citation type="submission" date="2021-02" db="EMBL/GenBank/DDBJ databases">
        <authorList>
            <person name="Steward A R."/>
        </authorList>
    </citation>
    <scope>NUCLEOTIDE SEQUENCE</scope>
</reference>
<organism evidence="2 3">
    <name type="scientific">Pieris macdunnoughi</name>
    <dbReference type="NCBI Taxonomy" id="345717"/>
    <lineage>
        <taxon>Eukaryota</taxon>
        <taxon>Metazoa</taxon>
        <taxon>Ecdysozoa</taxon>
        <taxon>Arthropoda</taxon>
        <taxon>Hexapoda</taxon>
        <taxon>Insecta</taxon>
        <taxon>Pterygota</taxon>
        <taxon>Neoptera</taxon>
        <taxon>Endopterygota</taxon>
        <taxon>Lepidoptera</taxon>
        <taxon>Glossata</taxon>
        <taxon>Ditrysia</taxon>
        <taxon>Papilionoidea</taxon>
        <taxon>Pieridae</taxon>
        <taxon>Pierinae</taxon>
        <taxon>Pieris</taxon>
    </lineage>
</organism>
<dbReference type="GO" id="GO:0005634">
    <property type="term" value="C:nucleus"/>
    <property type="evidence" value="ECO:0007669"/>
    <property type="project" value="TreeGrafter"/>
</dbReference>
<proteinExistence type="predicted"/>
<keyword evidence="3" id="KW-1185">Reference proteome</keyword>
<feature type="region of interest" description="Disordered" evidence="1">
    <location>
        <begin position="111"/>
        <end position="167"/>
    </location>
</feature>
<feature type="region of interest" description="Disordered" evidence="1">
    <location>
        <begin position="191"/>
        <end position="217"/>
    </location>
</feature>
<accession>A0A821QFB8</accession>
<sequence>MGRKIPAKKHRGVKDPLVQHARRMQSIKDKINAPPIDPDEQPVPRSLSRLFAFQDNGKVTKKKKKKLSLPSKESIQKGVGINPITQLKKLPGESGRGFSLRINSAIRALHDPIDEEEYPQDLENEDAKGERMFDQRERRRRKKKGKQNDEEPKLTRTQKFALKKKAKKEKAAAEEQIKEVVYEHVEFGDITHAPPNLTVRPKMRGQDSTSMGAPRPGRKELLLSSMLSGNTKNDLVNAADVARRERARLDVVAAYRELKKQKRLETKTKTKKK</sequence>
<dbReference type="Proteomes" id="UP000663880">
    <property type="component" value="Unassembled WGS sequence"/>
</dbReference>
<evidence type="ECO:0000313" key="2">
    <source>
        <dbReference type="EMBL" id="CAF4823615.1"/>
    </source>
</evidence>
<feature type="compositionally biased region" description="Basic and acidic residues" evidence="1">
    <location>
        <begin position="125"/>
        <end position="137"/>
    </location>
</feature>
<dbReference type="InterPro" id="IPR026680">
    <property type="entry name" value="CCDC137"/>
</dbReference>
<dbReference type="AlphaFoldDB" id="A0A821QFB8"/>
<gene>
    <name evidence="2" type="ORF">PMACD_LOCUS4770</name>
</gene>
<name>A0A821QFB8_9NEOP</name>
<evidence type="ECO:0000313" key="3">
    <source>
        <dbReference type="Proteomes" id="UP000663880"/>
    </source>
</evidence>
<dbReference type="PANTHER" id="PTHR21838">
    <property type="entry name" value="COILED-COIL DOMAIN-CONTAINING PROTEIN 137"/>
    <property type="match status" value="1"/>
</dbReference>
<dbReference type="PANTHER" id="PTHR21838:SF2">
    <property type="entry name" value="COILED-COIL DOMAIN-CONTAINING PROTEIN 137"/>
    <property type="match status" value="1"/>
</dbReference>
<protein>
    <recommendedName>
        <fullName evidence="4">Coiled-coil domain-containing protein 137</fullName>
    </recommendedName>
</protein>
<dbReference type="OrthoDB" id="5876637at2759"/>
<dbReference type="EMBL" id="CAJOBZ010000008">
    <property type="protein sequence ID" value="CAF4823615.1"/>
    <property type="molecule type" value="Genomic_DNA"/>
</dbReference>
<evidence type="ECO:0008006" key="4">
    <source>
        <dbReference type="Google" id="ProtNLM"/>
    </source>
</evidence>